<comment type="similarity">
    <text evidence="3">In the C-terminal section; belongs to the flavoprotein pyridine nucleotide cytochrome reductase family.</text>
</comment>
<dbReference type="PANTHER" id="PTHR43396:SF3">
    <property type="entry name" value="FLAVOHEMOPROTEIN"/>
    <property type="match status" value="1"/>
</dbReference>
<dbReference type="EC" id="1.14.12.17" evidence="4"/>
<evidence type="ECO:0000256" key="11">
    <source>
        <dbReference type="ARBA" id="ARBA00022857"/>
    </source>
</evidence>
<evidence type="ECO:0000256" key="12">
    <source>
        <dbReference type="ARBA" id="ARBA00023002"/>
    </source>
</evidence>
<comment type="caution">
    <text evidence="21">The sequence shown here is derived from an EMBL/GenBank/DDBJ whole genome shotgun (WGS) entry which is preliminary data.</text>
</comment>
<dbReference type="PROSITE" id="PS01033">
    <property type="entry name" value="GLOBIN"/>
    <property type="match status" value="1"/>
</dbReference>
<keyword evidence="10" id="KW-0274">FAD</keyword>
<dbReference type="SUPFAM" id="SSF63380">
    <property type="entry name" value="Riboflavin synthase domain-like"/>
    <property type="match status" value="1"/>
</dbReference>
<dbReference type="InterPro" id="IPR017938">
    <property type="entry name" value="Riboflavin_synthase-like_b-brl"/>
</dbReference>
<evidence type="ECO:0000256" key="9">
    <source>
        <dbReference type="ARBA" id="ARBA00022723"/>
    </source>
</evidence>
<protein>
    <recommendedName>
        <fullName evidence="4">nitric oxide dioxygenase</fullName>
        <ecNumber evidence="4">1.14.12.17</ecNumber>
    </recommendedName>
</protein>
<dbReference type="InterPro" id="IPR017927">
    <property type="entry name" value="FAD-bd_FR_type"/>
</dbReference>
<dbReference type="InterPro" id="IPR012292">
    <property type="entry name" value="Globin/Proto"/>
</dbReference>
<dbReference type="InterPro" id="IPR000971">
    <property type="entry name" value="Globin"/>
</dbReference>
<evidence type="ECO:0000256" key="8">
    <source>
        <dbReference type="ARBA" id="ARBA00022630"/>
    </source>
</evidence>
<dbReference type="PROSITE" id="PS51384">
    <property type="entry name" value="FAD_FR"/>
    <property type="match status" value="1"/>
</dbReference>
<dbReference type="GO" id="GO:0019825">
    <property type="term" value="F:oxygen binding"/>
    <property type="evidence" value="ECO:0007669"/>
    <property type="project" value="InterPro"/>
</dbReference>
<keyword evidence="21" id="KW-0223">Dioxygenase</keyword>
<dbReference type="FunFam" id="3.40.50.80:FF:000010">
    <property type="entry name" value="Flavohemoprotein"/>
    <property type="match status" value="1"/>
</dbReference>
<dbReference type="InterPro" id="IPR001433">
    <property type="entry name" value="OxRdtase_FAD/NAD-bd"/>
</dbReference>
<dbReference type="Proteomes" id="UP000214747">
    <property type="component" value="Unassembled WGS sequence"/>
</dbReference>
<dbReference type="FunFam" id="1.10.490.10:FF:000003">
    <property type="entry name" value="Flavohemoprotein"/>
    <property type="match status" value="1"/>
</dbReference>
<keyword evidence="11" id="KW-0521">NADP</keyword>
<reference evidence="21 22" key="1">
    <citation type="journal article" date="2010" name="Int. J. Syst. Evol. Microbiol.">
        <title>Reclassification of Herbaspirillum putei as a later heterotypic synonym of Herbaspirillum huttiense, with the description of H. huttiense subsp. huttiense subsp. nov. and H. huttiense subsp. putei subsp. nov., comb. nov., and description of Herbaspirillum aquaticum sp. nov.</title>
        <authorList>
            <person name="Dobritsa A.P."/>
            <person name="Reddy M.C."/>
            <person name="Samadpour M."/>
        </authorList>
    </citation>
    <scope>NUCLEOTIDE SEQUENCE [LARGE SCALE GENOMIC DNA]</scope>
    <source>
        <strain evidence="21 22">IEH 4430</strain>
    </source>
</reference>
<accession>A0A225SWA7</accession>
<dbReference type="Pfam" id="PF00970">
    <property type="entry name" value="FAD_binding_6"/>
    <property type="match status" value="1"/>
</dbReference>
<dbReference type="GO" id="GO:0071949">
    <property type="term" value="F:FAD binding"/>
    <property type="evidence" value="ECO:0007669"/>
    <property type="project" value="TreeGrafter"/>
</dbReference>
<keyword evidence="7 18" id="KW-0561">Oxygen transport</keyword>
<comment type="catalytic activity">
    <reaction evidence="16">
        <text>2 nitric oxide + NADH + 2 O2 = 2 nitrate + NAD(+) + H(+)</text>
        <dbReference type="Rhea" id="RHEA:19469"/>
        <dbReference type="ChEBI" id="CHEBI:15378"/>
        <dbReference type="ChEBI" id="CHEBI:15379"/>
        <dbReference type="ChEBI" id="CHEBI:16480"/>
        <dbReference type="ChEBI" id="CHEBI:17632"/>
        <dbReference type="ChEBI" id="CHEBI:57540"/>
        <dbReference type="ChEBI" id="CHEBI:57945"/>
        <dbReference type="EC" id="1.14.12.17"/>
    </reaction>
</comment>
<comment type="cofactor">
    <cofactor evidence="1">
        <name>heme b</name>
        <dbReference type="ChEBI" id="CHEBI:60344"/>
    </cofactor>
</comment>
<dbReference type="Pfam" id="PF00175">
    <property type="entry name" value="NAD_binding_1"/>
    <property type="match status" value="1"/>
</dbReference>
<evidence type="ECO:0000256" key="3">
    <source>
        <dbReference type="ARBA" id="ARBA00006401"/>
    </source>
</evidence>
<keyword evidence="18" id="KW-0813">Transport</keyword>
<gene>
    <name evidence="21" type="ORF">CEJ45_06650</name>
</gene>
<dbReference type="NCBIfam" id="NF009805">
    <property type="entry name" value="PRK13289.1"/>
    <property type="match status" value="1"/>
</dbReference>
<dbReference type="GO" id="GO:0071500">
    <property type="term" value="P:cellular response to nitrosative stress"/>
    <property type="evidence" value="ECO:0007669"/>
    <property type="project" value="TreeGrafter"/>
</dbReference>
<keyword evidence="9" id="KW-0479">Metal-binding</keyword>
<keyword evidence="6 18" id="KW-0349">Heme</keyword>
<evidence type="ECO:0000259" key="20">
    <source>
        <dbReference type="PROSITE" id="PS51384"/>
    </source>
</evidence>
<keyword evidence="22" id="KW-1185">Reference proteome</keyword>
<evidence type="ECO:0000256" key="7">
    <source>
        <dbReference type="ARBA" id="ARBA00022621"/>
    </source>
</evidence>
<dbReference type="GO" id="GO:0020037">
    <property type="term" value="F:heme binding"/>
    <property type="evidence" value="ECO:0007669"/>
    <property type="project" value="InterPro"/>
</dbReference>
<dbReference type="CDD" id="cd06184">
    <property type="entry name" value="flavohem_like_fad_nad_binding"/>
    <property type="match status" value="1"/>
</dbReference>
<dbReference type="GO" id="GO:0008941">
    <property type="term" value="F:nitric oxide dioxygenase NAD(P)H activity"/>
    <property type="evidence" value="ECO:0007669"/>
    <property type="project" value="UniProtKB-EC"/>
</dbReference>
<proteinExistence type="inferred from homology"/>
<name>A0A225SWA7_9BURK</name>
<evidence type="ECO:0000256" key="13">
    <source>
        <dbReference type="ARBA" id="ARBA00023004"/>
    </source>
</evidence>
<evidence type="ECO:0000256" key="14">
    <source>
        <dbReference type="ARBA" id="ARBA00023027"/>
    </source>
</evidence>
<dbReference type="EMBL" id="NJGV01000005">
    <property type="protein sequence ID" value="OWY35494.1"/>
    <property type="molecule type" value="Genomic_DNA"/>
</dbReference>
<comment type="function">
    <text evidence="15">Is involved in NO detoxification in an aerobic process, termed nitric oxide dioxygenase (NOD) reaction that utilizes O(2) and NAD(P)H to convert NO to nitrate, which protects the bacterium from various noxious nitrogen compounds. Therefore, plays a central role in the inducible response to nitrosative stress.</text>
</comment>
<evidence type="ECO:0000256" key="6">
    <source>
        <dbReference type="ARBA" id="ARBA00022617"/>
    </source>
</evidence>
<dbReference type="GO" id="GO:0005344">
    <property type="term" value="F:oxygen carrier activity"/>
    <property type="evidence" value="ECO:0007669"/>
    <property type="project" value="UniProtKB-KW"/>
</dbReference>
<evidence type="ECO:0000256" key="15">
    <source>
        <dbReference type="ARBA" id="ARBA00025094"/>
    </source>
</evidence>
<dbReference type="Gene3D" id="2.40.30.10">
    <property type="entry name" value="Translation factors"/>
    <property type="match status" value="1"/>
</dbReference>
<dbReference type="InterPro" id="IPR008333">
    <property type="entry name" value="Cbr1-like_FAD-bd_dom"/>
</dbReference>
<dbReference type="GO" id="GO:0046210">
    <property type="term" value="P:nitric oxide catabolic process"/>
    <property type="evidence" value="ECO:0007669"/>
    <property type="project" value="TreeGrafter"/>
</dbReference>
<dbReference type="SUPFAM" id="SSF46458">
    <property type="entry name" value="Globin-like"/>
    <property type="match status" value="1"/>
</dbReference>
<keyword evidence="8" id="KW-0285">Flavoprotein</keyword>
<comment type="similarity">
    <text evidence="18">Belongs to the globin family.</text>
</comment>
<dbReference type="GO" id="GO:0046872">
    <property type="term" value="F:metal ion binding"/>
    <property type="evidence" value="ECO:0007669"/>
    <property type="project" value="UniProtKB-KW"/>
</dbReference>
<evidence type="ECO:0000256" key="17">
    <source>
        <dbReference type="ARBA" id="ARBA00049433"/>
    </source>
</evidence>
<comment type="cofactor">
    <cofactor evidence="2">
        <name>FAD</name>
        <dbReference type="ChEBI" id="CHEBI:57692"/>
    </cofactor>
</comment>
<dbReference type="PRINTS" id="PR00410">
    <property type="entry name" value="PHEHYDRXLASE"/>
</dbReference>
<evidence type="ECO:0000256" key="4">
    <source>
        <dbReference type="ARBA" id="ARBA00012229"/>
    </source>
</evidence>
<dbReference type="PANTHER" id="PTHR43396">
    <property type="entry name" value="FLAVOHEMOPROTEIN"/>
    <property type="match status" value="1"/>
</dbReference>
<keyword evidence="13" id="KW-0408">Iron</keyword>
<evidence type="ECO:0000256" key="10">
    <source>
        <dbReference type="ARBA" id="ARBA00022827"/>
    </source>
</evidence>
<comment type="catalytic activity">
    <reaction evidence="17">
        <text>2 nitric oxide + NADPH + 2 O2 = 2 nitrate + NADP(+) + H(+)</text>
        <dbReference type="Rhea" id="RHEA:19465"/>
        <dbReference type="ChEBI" id="CHEBI:15378"/>
        <dbReference type="ChEBI" id="CHEBI:15379"/>
        <dbReference type="ChEBI" id="CHEBI:16480"/>
        <dbReference type="ChEBI" id="CHEBI:17632"/>
        <dbReference type="ChEBI" id="CHEBI:57783"/>
        <dbReference type="ChEBI" id="CHEBI:58349"/>
        <dbReference type="EC" id="1.14.12.17"/>
    </reaction>
</comment>
<organism evidence="21 22">
    <name type="scientific">Herbaspirillum aquaticum</name>
    <dbReference type="NCBI Taxonomy" id="568783"/>
    <lineage>
        <taxon>Bacteria</taxon>
        <taxon>Pseudomonadati</taxon>
        <taxon>Pseudomonadota</taxon>
        <taxon>Betaproteobacteria</taxon>
        <taxon>Burkholderiales</taxon>
        <taxon>Oxalobacteraceae</taxon>
        <taxon>Herbaspirillum</taxon>
    </lineage>
</organism>
<evidence type="ECO:0000256" key="18">
    <source>
        <dbReference type="RuleBase" id="RU000356"/>
    </source>
</evidence>
<evidence type="ECO:0000313" key="21">
    <source>
        <dbReference type="EMBL" id="OWY35494.1"/>
    </source>
</evidence>
<feature type="domain" description="FAD-binding FR-type" evidence="20">
    <location>
        <begin position="153"/>
        <end position="260"/>
    </location>
</feature>
<dbReference type="SUPFAM" id="SSF52343">
    <property type="entry name" value="Ferredoxin reductase-like, C-terminal NADP-linked domain"/>
    <property type="match status" value="1"/>
</dbReference>
<sequence>MLTDAQLAIVKSTVPLLESGGEALITHFYKMLMRDYPQVHPLFNRAHQASGDQPRALANGVLMYARHIDRLEAMGPLAAQIVNKHVAVQVLPEHYPMVGDCLLRAIREVLGAEIATDAVIDAWAAAYGQLADILIGAERQQYDAKAAAPGGWRGARNFVVTRKVAESEEITSFYFMPQDGGALLDFEPGQYIGLRMVVDGLEQRRQYSLSAPLRQDGQPLQYRISVKREAEGKVSRHLHDQIHVGSVVELFPPAGDFTLTASDKPLVLISGGVGITPMMTMLAAALPTGRPVHFIHAARHGGVHAFRRQVEELAAQHPQLRAHFCYERARAGDPAPYATGFIDAALLEQWLPQTRDVDAYFVGPKPFMKAIKRALGELGVPAAQSRYEFFGPAAALE</sequence>
<keyword evidence="12" id="KW-0560">Oxidoreductase</keyword>
<evidence type="ECO:0000259" key="19">
    <source>
        <dbReference type="PROSITE" id="PS01033"/>
    </source>
</evidence>
<dbReference type="AlphaFoldDB" id="A0A225SWA7"/>
<evidence type="ECO:0000256" key="16">
    <source>
        <dbReference type="ARBA" id="ARBA00048649"/>
    </source>
</evidence>
<keyword evidence="5" id="KW-0216">Detoxification</keyword>
<evidence type="ECO:0000256" key="1">
    <source>
        <dbReference type="ARBA" id="ARBA00001970"/>
    </source>
</evidence>
<dbReference type="Gene3D" id="1.10.490.10">
    <property type="entry name" value="Globins"/>
    <property type="match status" value="1"/>
</dbReference>
<dbReference type="GO" id="GO:0009636">
    <property type="term" value="P:response to toxic substance"/>
    <property type="evidence" value="ECO:0007669"/>
    <property type="project" value="UniProtKB-KW"/>
</dbReference>
<dbReference type="Pfam" id="PF00042">
    <property type="entry name" value="Globin"/>
    <property type="match status" value="1"/>
</dbReference>
<feature type="domain" description="Globin" evidence="19">
    <location>
        <begin position="1"/>
        <end position="139"/>
    </location>
</feature>
<evidence type="ECO:0000256" key="5">
    <source>
        <dbReference type="ARBA" id="ARBA00022575"/>
    </source>
</evidence>
<evidence type="ECO:0000313" key="22">
    <source>
        <dbReference type="Proteomes" id="UP000214747"/>
    </source>
</evidence>
<dbReference type="InterPro" id="IPR039261">
    <property type="entry name" value="FNR_nucleotide-bd"/>
</dbReference>
<evidence type="ECO:0000256" key="2">
    <source>
        <dbReference type="ARBA" id="ARBA00001974"/>
    </source>
</evidence>
<dbReference type="InterPro" id="IPR009050">
    <property type="entry name" value="Globin-like_sf"/>
</dbReference>
<dbReference type="RefSeq" id="WP_088754384.1">
    <property type="nucleotide sequence ID" value="NZ_NJGV01000005.1"/>
</dbReference>
<dbReference type="Gene3D" id="3.40.50.80">
    <property type="entry name" value="Nucleotide-binding domain of ferredoxin-NADP reductase (FNR) module"/>
    <property type="match status" value="1"/>
</dbReference>
<keyword evidence="14" id="KW-0520">NAD</keyword>